<protein>
    <submittedName>
        <fullName evidence="3">Uncharacterized protein</fullName>
    </submittedName>
</protein>
<organism evidence="3 4">
    <name type="scientific">Anatilimnocola aggregata</name>
    <dbReference type="NCBI Taxonomy" id="2528021"/>
    <lineage>
        <taxon>Bacteria</taxon>
        <taxon>Pseudomonadati</taxon>
        <taxon>Planctomycetota</taxon>
        <taxon>Planctomycetia</taxon>
        <taxon>Pirellulales</taxon>
        <taxon>Pirellulaceae</taxon>
        <taxon>Anatilimnocola</taxon>
    </lineage>
</organism>
<feature type="region of interest" description="Disordered" evidence="1">
    <location>
        <begin position="198"/>
        <end position="265"/>
    </location>
</feature>
<name>A0A517YB34_9BACT</name>
<dbReference type="Pfam" id="PF13385">
    <property type="entry name" value="Laminin_G_3"/>
    <property type="match status" value="1"/>
</dbReference>
<proteinExistence type="predicted"/>
<dbReference type="PANTHER" id="PTHR48125">
    <property type="entry name" value="LP07818P1"/>
    <property type="match status" value="1"/>
</dbReference>
<sequence length="992" mass="106645">MAEQFDPYYTWLGIPPEDQPADYYRLLGLKKLESNLDVISHAADRQMAHLRTLQTGKHATHSQRLLNEISSASTCLLTPEKKAAYDRKLREEQKAKEQTVAKPTLQVAKPLPVAKPNVLPVAASVPLSPQPIPVMPQPLPNLAPAPIQLAPSFRHNSPAAKSGLAKLILSAAAIAAVFLVALTIVALNLNQPPEVATRPASAEAAPTPPAIQQSSQSPIQKLPTPPVVPTPKVPQPDATNPAVKSNSPVGSPASTSPAITANNPPPAVPANVIPASAPPEQFVMRLPKRARIDLQNTQALVDFRQPFTYELAVKFDAGSTGFLFGNRNHLNLLKVPPTGPMIGYRWNLIGLPPVTCLMPPPTGSEWFHLAISHDDKRLYAFVNGRKVDEADGEFKKGEMPVHNVPLYFGSHPDHSPLFSGVLGGIRISSVARYVSDFAPPTKFTKDADTLLVLDMANPQPGVMTDLSGQGHDGSIKLGEWEPGKPDYSTAVALLGLPLPTGEAVVATTPNSPSNPTPFGESPAFGPQPAIEPTQLLAVPDEALLMKARVAVFDVFGAAAKQATKPELKVKVAQDMLKLASETKDDLAAEYVLLDNARKLLIGAGDVQLALAAVAQMEQRFMDPAREIRTTTLTALADANLSPEAREQLVNVTLAAMDAATQARQFSLTEQLSLLAVRVSTKLKDADARKAVAQRRTEVVRLRQQVTIFEAAQETLKSSPSDAAANLVIGKFLCFLLHDFAAGRTHLIAGDLPELAEAAKLDLAADQGTPADKVAAANAWLKWVEGAKGTDKDLTSAAQVRAKARYREALPSLTGLEKVKVEKWLADLAAVADVSSATPGTSQAVAKGPVLVIYNTHGFRFRDRGTLEFNVLLLKDGKIVDQARGVPLEWNPEINVSKQLQLGTKPFDTIRVEITRWQEHSGGLAEVELLVNSENVLRGKPVTASGKYGTSLTQHQPAMVTDGIKDEERHGGEGRGYWILPNKTAGWIEISLK</sequence>
<keyword evidence="2" id="KW-1133">Transmembrane helix</keyword>
<dbReference type="KEGG" id="aagg:ETAA8_24980"/>
<feature type="compositionally biased region" description="Pro residues" evidence="1">
    <location>
        <begin position="223"/>
        <end position="234"/>
    </location>
</feature>
<keyword evidence="4" id="KW-1185">Reference proteome</keyword>
<dbReference type="InterPro" id="IPR013320">
    <property type="entry name" value="ConA-like_dom_sf"/>
</dbReference>
<dbReference type="SUPFAM" id="SSF49899">
    <property type="entry name" value="Concanavalin A-like lectins/glucanases"/>
    <property type="match status" value="1"/>
</dbReference>
<evidence type="ECO:0000256" key="2">
    <source>
        <dbReference type="SAM" id="Phobius"/>
    </source>
</evidence>
<dbReference type="Gene3D" id="2.60.120.200">
    <property type="match status" value="1"/>
</dbReference>
<dbReference type="RefSeq" id="WP_145088253.1">
    <property type="nucleotide sequence ID" value="NZ_CP036274.1"/>
</dbReference>
<feature type="compositionally biased region" description="Polar residues" evidence="1">
    <location>
        <begin position="242"/>
        <end position="254"/>
    </location>
</feature>
<reference evidence="3 4" key="1">
    <citation type="submission" date="2019-02" db="EMBL/GenBank/DDBJ databases">
        <title>Deep-cultivation of Planctomycetes and their phenomic and genomic characterization uncovers novel biology.</title>
        <authorList>
            <person name="Wiegand S."/>
            <person name="Jogler M."/>
            <person name="Boedeker C."/>
            <person name="Pinto D."/>
            <person name="Vollmers J."/>
            <person name="Rivas-Marin E."/>
            <person name="Kohn T."/>
            <person name="Peeters S.H."/>
            <person name="Heuer A."/>
            <person name="Rast P."/>
            <person name="Oberbeckmann S."/>
            <person name="Bunk B."/>
            <person name="Jeske O."/>
            <person name="Meyerdierks A."/>
            <person name="Storesund J.E."/>
            <person name="Kallscheuer N."/>
            <person name="Luecker S."/>
            <person name="Lage O.M."/>
            <person name="Pohl T."/>
            <person name="Merkel B.J."/>
            <person name="Hornburger P."/>
            <person name="Mueller R.-W."/>
            <person name="Bruemmer F."/>
            <person name="Labrenz M."/>
            <person name="Spormann A.M."/>
            <person name="Op den Camp H."/>
            <person name="Overmann J."/>
            <person name="Amann R."/>
            <person name="Jetten M.S.M."/>
            <person name="Mascher T."/>
            <person name="Medema M.H."/>
            <person name="Devos D.P."/>
            <person name="Kaster A.-K."/>
            <person name="Ovreas L."/>
            <person name="Rohde M."/>
            <person name="Galperin M.Y."/>
            <person name="Jogler C."/>
        </authorList>
    </citation>
    <scope>NUCLEOTIDE SEQUENCE [LARGE SCALE GENOMIC DNA]</scope>
    <source>
        <strain evidence="3 4">ETA_A8</strain>
    </source>
</reference>
<dbReference type="OrthoDB" id="291302at2"/>
<dbReference type="Proteomes" id="UP000315017">
    <property type="component" value="Chromosome"/>
</dbReference>
<keyword evidence="2" id="KW-0472">Membrane</keyword>
<dbReference type="EMBL" id="CP036274">
    <property type="protein sequence ID" value="QDU27411.1"/>
    <property type="molecule type" value="Genomic_DNA"/>
</dbReference>
<gene>
    <name evidence="3" type="ORF">ETAA8_24980</name>
</gene>
<keyword evidence="2" id="KW-0812">Transmembrane</keyword>
<feature type="transmembrane region" description="Helical" evidence="2">
    <location>
        <begin position="167"/>
        <end position="189"/>
    </location>
</feature>
<evidence type="ECO:0000256" key="1">
    <source>
        <dbReference type="SAM" id="MobiDB-lite"/>
    </source>
</evidence>
<dbReference type="PANTHER" id="PTHR48125:SF12">
    <property type="entry name" value="AT HOOK TRANSCRIPTION FACTOR FAMILY-RELATED"/>
    <property type="match status" value="1"/>
</dbReference>
<evidence type="ECO:0000313" key="3">
    <source>
        <dbReference type="EMBL" id="QDU27411.1"/>
    </source>
</evidence>
<accession>A0A517YB34</accession>
<dbReference type="AlphaFoldDB" id="A0A517YB34"/>
<evidence type="ECO:0000313" key="4">
    <source>
        <dbReference type="Proteomes" id="UP000315017"/>
    </source>
</evidence>
<feature type="compositionally biased region" description="Low complexity" evidence="1">
    <location>
        <begin position="198"/>
        <end position="222"/>
    </location>
</feature>